<evidence type="ECO:0000256" key="4">
    <source>
        <dbReference type="ARBA" id="ARBA00023014"/>
    </source>
</evidence>
<dbReference type="STRING" id="96561.Dole_0931"/>
<dbReference type="GO" id="GO:0051536">
    <property type="term" value="F:iron-sulfur cluster binding"/>
    <property type="evidence" value="ECO:0007669"/>
    <property type="project" value="UniProtKB-KW"/>
</dbReference>
<dbReference type="OrthoDB" id="9810278at2"/>
<evidence type="ECO:0000256" key="3">
    <source>
        <dbReference type="ARBA" id="ARBA00023004"/>
    </source>
</evidence>
<keyword evidence="2" id="KW-0479">Metal-binding</keyword>
<sequence>MEINEKTRAGKHLTELLVKTYTDIHTRAAAGAFVVWGAIIVPAEIFAGFDNVVFCAPESHAAVCAAKGVGAAQCLKAESLGYSMDLCSYARIDIGCFSDGCKESPTMGLPRPHLLISNTNNCSLLVKWFDVHRRDMDIPHFILDVPFCYGPQQEKDRDYILTQFGDLIQTVERLSGQTFDRDRFYEAAAHTASASMDWKRFMACAEHRPSGITVFDSFVQMAPFLIARGTPELAAHYKILADETEANVKAGIFPVPDEKYRLLWDNIAPWHQLRKMSTRLAGMGANIVAAPYTSCIGAVEGSYDLLSFDENDDPLWYLARVQNHSVCPMGMDLRLSSMGPVIEKLGIDGVVFASNRSCKVFSVMQMDEQRRVREQYDIPCVMIDVDHADVRKFSQENVYVRLEALLESIEAKRASAVSG</sequence>
<dbReference type="Gene3D" id="3.40.50.11890">
    <property type="match status" value="1"/>
</dbReference>
<accession>A8ZWD3</accession>
<keyword evidence="3" id="KW-0408">Iron</keyword>
<dbReference type="InterPro" id="IPR010327">
    <property type="entry name" value="FldB/FldC_alpha/beta"/>
</dbReference>
<evidence type="ECO:0000256" key="1">
    <source>
        <dbReference type="ARBA" id="ARBA00005806"/>
    </source>
</evidence>
<evidence type="ECO:0000313" key="6">
    <source>
        <dbReference type="Proteomes" id="UP000008561"/>
    </source>
</evidence>
<proteinExistence type="inferred from homology"/>
<dbReference type="eggNOG" id="COG1775">
    <property type="taxonomic scope" value="Bacteria"/>
</dbReference>
<dbReference type="RefSeq" id="WP_012174359.1">
    <property type="nucleotide sequence ID" value="NC_009943.1"/>
</dbReference>
<dbReference type="Proteomes" id="UP000008561">
    <property type="component" value="Chromosome"/>
</dbReference>
<dbReference type="PANTHER" id="PTHR30548">
    <property type="entry name" value="2-HYDROXYGLUTARYL-COA DEHYDRATASE, D-COMPONENT-RELATED"/>
    <property type="match status" value="1"/>
</dbReference>
<dbReference type="HOGENOM" id="CLU_049730_0_0_7"/>
<gene>
    <name evidence="5" type="ordered locus">Dole_0931</name>
</gene>
<organism evidence="5 6">
    <name type="scientific">Desulfosudis oleivorans (strain DSM 6200 / JCM 39069 / Hxd3)</name>
    <name type="common">Desulfococcus oleovorans</name>
    <dbReference type="NCBI Taxonomy" id="96561"/>
    <lineage>
        <taxon>Bacteria</taxon>
        <taxon>Pseudomonadati</taxon>
        <taxon>Thermodesulfobacteriota</taxon>
        <taxon>Desulfobacteria</taxon>
        <taxon>Desulfobacterales</taxon>
        <taxon>Desulfosudaceae</taxon>
        <taxon>Desulfosudis</taxon>
    </lineage>
</organism>
<dbReference type="EMBL" id="CP000859">
    <property type="protein sequence ID" value="ABW66741.1"/>
    <property type="molecule type" value="Genomic_DNA"/>
</dbReference>
<protein>
    <submittedName>
        <fullName evidence="5">2-hydroxyglutaryl-CoA dehydratase D-component</fullName>
    </submittedName>
</protein>
<dbReference type="Pfam" id="PF06050">
    <property type="entry name" value="HGD-D"/>
    <property type="match status" value="1"/>
</dbReference>
<dbReference type="Gene3D" id="3.40.50.11900">
    <property type="match status" value="1"/>
</dbReference>
<evidence type="ECO:0000256" key="2">
    <source>
        <dbReference type="ARBA" id="ARBA00022723"/>
    </source>
</evidence>
<dbReference type="GO" id="GO:0046872">
    <property type="term" value="F:metal ion binding"/>
    <property type="evidence" value="ECO:0007669"/>
    <property type="project" value="UniProtKB-KW"/>
</dbReference>
<name>A8ZWD3_DESOH</name>
<reference evidence="5 6" key="1">
    <citation type="submission" date="2007-10" db="EMBL/GenBank/DDBJ databases">
        <title>Complete sequence of Desulfococcus oleovorans Hxd3.</title>
        <authorList>
            <consortium name="US DOE Joint Genome Institute"/>
            <person name="Copeland A."/>
            <person name="Lucas S."/>
            <person name="Lapidus A."/>
            <person name="Barry K."/>
            <person name="Glavina del Rio T."/>
            <person name="Dalin E."/>
            <person name="Tice H."/>
            <person name="Pitluck S."/>
            <person name="Kiss H."/>
            <person name="Brettin T."/>
            <person name="Bruce D."/>
            <person name="Detter J.C."/>
            <person name="Han C."/>
            <person name="Schmutz J."/>
            <person name="Larimer F."/>
            <person name="Land M."/>
            <person name="Hauser L."/>
            <person name="Kyrpides N."/>
            <person name="Kim E."/>
            <person name="Wawrik B."/>
            <person name="Richardson P."/>
        </authorList>
    </citation>
    <scope>NUCLEOTIDE SEQUENCE [LARGE SCALE GENOMIC DNA]</scope>
    <source>
        <strain evidence="6">DSM 6200 / JCM 39069 / Hxd3</strain>
    </source>
</reference>
<keyword evidence="6" id="KW-1185">Reference proteome</keyword>
<keyword evidence="4" id="KW-0411">Iron-sulfur</keyword>
<comment type="similarity">
    <text evidence="1">Belongs to the FldB/FldC dehydratase alpha/beta subunit family.</text>
</comment>
<dbReference type="KEGG" id="dol:Dole_0931"/>
<dbReference type="AlphaFoldDB" id="A8ZWD3"/>
<dbReference type="PANTHER" id="PTHR30548:SF4">
    <property type="entry name" value="SUBUNIT OF OXYGEN-SENSITIVE 2-HYDROXYISOCAPROYL-COA DEHYDRATASE"/>
    <property type="match status" value="1"/>
</dbReference>
<evidence type="ECO:0000313" key="5">
    <source>
        <dbReference type="EMBL" id="ABW66741.1"/>
    </source>
</evidence>